<feature type="DNA-binding region" description="H-T-H motif" evidence="3">
    <location>
        <begin position="26"/>
        <end position="45"/>
    </location>
</feature>
<dbReference type="Gene3D" id="1.10.357.10">
    <property type="entry name" value="Tetracycline Repressor, domain 2"/>
    <property type="match status" value="1"/>
</dbReference>
<dbReference type="InterPro" id="IPR001647">
    <property type="entry name" value="HTH_TetR"/>
</dbReference>
<dbReference type="PROSITE" id="PS01081">
    <property type="entry name" value="HTH_TETR_1"/>
    <property type="match status" value="1"/>
</dbReference>
<evidence type="ECO:0000259" key="4">
    <source>
        <dbReference type="PROSITE" id="PS50977"/>
    </source>
</evidence>
<dbReference type="InterPro" id="IPR050624">
    <property type="entry name" value="HTH-type_Tx_Regulator"/>
</dbReference>
<keyword evidence="2 3" id="KW-0238">DNA-binding</keyword>
<evidence type="ECO:0000256" key="1">
    <source>
        <dbReference type="ARBA" id="ARBA00022491"/>
    </source>
</evidence>
<organism evidence="5 6">
    <name type="scientific">Sutcliffiella tianshenii</name>
    <dbReference type="NCBI Taxonomy" id="1463404"/>
    <lineage>
        <taxon>Bacteria</taxon>
        <taxon>Bacillati</taxon>
        <taxon>Bacillota</taxon>
        <taxon>Bacilli</taxon>
        <taxon>Bacillales</taxon>
        <taxon>Bacillaceae</taxon>
        <taxon>Sutcliffiella</taxon>
    </lineage>
</organism>
<dbReference type="PANTHER" id="PTHR43479">
    <property type="entry name" value="ACREF/ENVCD OPERON REPRESSOR-RELATED"/>
    <property type="match status" value="1"/>
</dbReference>
<sequence>MMNERKLQVIKKAHQLFIEKGFQATSIQDILDFSGISKGTFYNYFSSKNELLIELFKTIYTKLEKDRADLLIGKDPADINIFIQQIEMQMHTNRANKLISLFEEVFFSKDEELKEFIKRGQLRMIRWIYERFIDLFGEEKKPYLLDCSIMFMGILNHNIKFNLMGQENATASIHRVVKYSVERIVQVVNEVAQTKDQLIAPERLEQWFPENRDGILARKQNLITLLDTMKSKLGGTSYVELLDFIQEELLEAKSPRRFLLEKMIQSLKESPTISVTETDELEKMIQTFYSKPVPPAKS</sequence>
<gene>
    <name evidence="5" type="ORF">JOC95_001765</name>
</gene>
<evidence type="ECO:0000313" key="6">
    <source>
        <dbReference type="Proteomes" id="UP000737402"/>
    </source>
</evidence>
<dbReference type="SUPFAM" id="SSF46689">
    <property type="entry name" value="Homeodomain-like"/>
    <property type="match status" value="1"/>
</dbReference>
<dbReference type="InterPro" id="IPR009057">
    <property type="entry name" value="Homeodomain-like_sf"/>
</dbReference>
<dbReference type="Proteomes" id="UP000737402">
    <property type="component" value="Unassembled WGS sequence"/>
</dbReference>
<comment type="caution">
    <text evidence="5">The sequence shown here is derived from an EMBL/GenBank/DDBJ whole genome shotgun (WGS) entry which is preliminary data.</text>
</comment>
<name>A0ABS2NZL0_9BACI</name>
<evidence type="ECO:0000256" key="2">
    <source>
        <dbReference type="ARBA" id="ARBA00023125"/>
    </source>
</evidence>
<proteinExistence type="predicted"/>
<dbReference type="PANTHER" id="PTHR43479:SF22">
    <property type="entry name" value="TRANSCRIPTIONAL REGULATOR, TETR FAMILY"/>
    <property type="match status" value="1"/>
</dbReference>
<dbReference type="InterPro" id="IPR023772">
    <property type="entry name" value="DNA-bd_HTH_TetR-type_CS"/>
</dbReference>
<protein>
    <submittedName>
        <fullName evidence="5">AcrR family transcriptional regulator</fullName>
    </submittedName>
</protein>
<dbReference type="PRINTS" id="PR00455">
    <property type="entry name" value="HTHTETR"/>
</dbReference>
<dbReference type="RefSeq" id="WP_239582785.1">
    <property type="nucleotide sequence ID" value="NZ_JAFBED010000003.1"/>
</dbReference>
<dbReference type="PROSITE" id="PS50977">
    <property type="entry name" value="HTH_TETR_2"/>
    <property type="match status" value="1"/>
</dbReference>
<reference evidence="5 6" key="1">
    <citation type="submission" date="2021-01" db="EMBL/GenBank/DDBJ databases">
        <title>Genomic Encyclopedia of Type Strains, Phase IV (KMG-IV): sequencing the most valuable type-strain genomes for metagenomic binning, comparative biology and taxonomic classification.</title>
        <authorList>
            <person name="Goeker M."/>
        </authorList>
    </citation>
    <scope>NUCLEOTIDE SEQUENCE [LARGE SCALE GENOMIC DNA]</scope>
    <source>
        <strain evidence="5 6">DSM 25879</strain>
    </source>
</reference>
<accession>A0ABS2NZL0</accession>
<evidence type="ECO:0000313" key="5">
    <source>
        <dbReference type="EMBL" id="MBM7619913.1"/>
    </source>
</evidence>
<keyword evidence="1" id="KW-0678">Repressor</keyword>
<feature type="domain" description="HTH tetR-type" evidence="4">
    <location>
        <begin position="3"/>
        <end position="63"/>
    </location>
</feature>
<dbReference type="Pfam" id="PF00440">
    <property type="entry name" value="TetR_N"/>
    <property type="match status" value="1"/>
</dbReference>
<evidence type="ECO:0000256" key="3">
    <source>
        <dbReference type="PROSITE-ProRule" id="PRU00335"/>
    </source>
</evidence>
<keyword evidence="6" id="KW-1185">Reference proteome</keyword>
<dbReference type="EMBL" id="JAFBED010000003">
    <property type="protein sequence ID" value="MBM7619913.1"/>
    <property type="molecule type" value="Genomic_DNA"/>
</dbReference>